<evidence type="ECO:0000256" key="9">
    <source>
        <dbReference type="SAM" id="Phobius"/>
    </source>
</evidence>
<evidence type="ECO:0000259" key="10">
    <source>
        <dbReference type="PROSITE" id="PS51194"/>
    </source>
</evidence>
<dbReference type="InterPro" id="IPR011115">
    <property type="entry name" value="SecA_DEAD"/>
</dbReference>
<keyword evidence="5" id="KW-0653">Protein transport</keyword>
<keyword evidence="1" id="KW-0813">Transport</keyword>
<evidence type="ECO:0000256" key="4">
    <source>
        <dbReference type="ARBA" id="ARBA00022840"/>
    </source>
</evidence>
<evidence type="ECO:0000256" key="3">
    <source>
        <dbReference type="ARBA" id="ARBA00022741"/>
    </source>
</evidence>
<evidence type="ECO:0000256" key="8">
    <source>
        <dbReference type="ARBA" id="ARBA00023136"/>
    </source>
</evidence>
<name>A0ABR2JKZ0_9EUKA</name>
<evidence type="ECO:0000256" key="1">
    <source>
        <dbReference type="ARBA" id="ARBA00022448"/>
    </source>
</evidence>
<dbReference type="InterPro" id="IPR001650">
    <property type="entry name" value="Helicase_C-like"/>
</dbReference>
<keyword evidence="9" id="KW-1133">Transmembrane helix</keyword>
<dbReference type="InterPro" id="IPR000185">
    <property type="entry name" value="SecA"/>
</dbReference>
<dbReference type="Gene3D" id="3.90.1440.10">
    <property type="entry name" value="SecA, preprotein cross-linking domain"/>
    <property type="match status" value="1"/>
</dbReference>
<dbReference type="EMBL" id="JAPFFF010000011">
    <property type="protein sequence ID" value="KAK8878421.1"/>
    <property type="molecule type" value="Genomic_DNA"/>
</dbReference>
<evidence type="ECO:0000256" key="7">
    <source>
        <dbReference type="ARBA" id="ARBA00023010"/>
    </source>
</evidence>
<dbReference type="PROSITE" id="PS51196">
    <property type="entry name" value="SECA_MOTOR_DEAD"/>
    <property type="match status" value="1"/>
</dbReference>
<feature type="transmembrane region" description="Helical" evidence="9">
    <location>
        <begin position="149"/>
        <end position="171"/>
    </location>
</feature>
<keyword evidence="8 9" id="KW-0472">Membrane</keyword>
<evidence type="ECO:0000256" key="5">
    <source>
        <dbReference type="ARBA" id="ARBA00022927"/>
    </source>
</evidence>
<keyword evidence="9" id="KW-0812">Transmembrane</keyword>
<feature type="domain" description="SecA family profile" evidence="11">
    <location>
        <begin position="328"/>
        <end position="946"/>
    </location>
</feature>
<evidence type="ECO:0000313" key="12">
    <source>
        <dbReference type="EMBL" id="KAK8878421.1"/>
    </source>
</evidence>
<comment type="caution">
    <text evidence="12">The sequence shown here is derived from an EMBL/GenBank/DDBJ whole genome shotgun (WGS) entry which is preliminary data.</text>
</comment>
<keyword evidence="13" id="KW-1185">Reference proteome</keyword>
<dbReference type="Pfam" id="PF07517">
    <property type="entry name" value="SecA_DEAD"/>
    <property type="match status" value="1"/>
</dbReference>
<dbReference type="InterPro" id="IPR044722">
    <property type="entry name" value="SecA_SF2_C"/>
</dbReference>
<accession>A0ABR2JKZ0</accession>
<feature type="domain" description="Helicase C-terminal" evidence="10">
    <location>
        <begin position="794"/>
        <end position="947"/>
    </location>
</feature>
<reference evidence="12 13" key="1">
    <citation type="submission" date="2024-04" db="EMBL/GenBank/DDBJ databases">
        <title>Tritrichomonas musculus Genome.</title>
        <authorList>
            <person name="Alves-Ferreira E."/>
            <person name="Grigg M."/>
            <person name="Lorenzi H."/>
            <person name="Galac M."/>
        </authorList>
    </citation>
    <scope>NUCLEOTIDE SEQUENCE [LARGE SCALE GENOMIC DNA]</scope>
    <source>
        <strain evidence="12 13">EAF2021</strain>
    </source>
</reference>
<dbReference type="InterPro" id="IPR014018">
    <property type="entry name" value="SecA_motor_DEAD"/>
</dbReference>
<gene>
    <name evidence="12" type="ORF">M9Y10_005194</name>
</gene>
<organism evidence="12 13">
    <name type="scientific">Tritrichomonas musculus</name>
    <dbReference type="NCBI Taxonomy" id="1915356"/>
    <lineage>
        <taxon>Eukaryota</taxon>
        <taxon>Metamonada</taxon>
        <taxon>Parabasalia</taxon>
        <taxon>Tritrichomonadida</taxon>
        <taxon>Tritrichomonadidae</taxon>
        <taxon>Tritrichomonas</taxon>
    </lineage>
</organism>
<evidence type="ECO:0000256" key="2">
    <source>
        <dbReference type="ARBA" id="ARBA00022490"/>
    </source>
</evidence>
<keyword evidence="7" id="KW-0811">Translocation</keyword>
<dbReference type="SUPFAM" id="SSF52540">
    <property type="entry name" value="P-loop containing nucleoside triphosphate hydrolases"/>
    <property type="match status" value="2"/>
</dbReference>
<proteinExistence type="predicted"/>
<dbReference type="Gene3D" id="3.40.50.300">
    <property type="entry name" value="P-loop containing nucleotide triphosphate hydrolases"/>
    <property type="match status" value="3"/>
</dbReference>
<dbReference type="PANTHER" id="PTHR30612:SF0">
    <property type="entry name" value="CHLOROPLAST PROTEIN-TRANSPORTING ATPASE"/>
    <property type="match status" value="1"/>
</dbReference>
<keyword evidence="6" id="KW-1278">Translocase</keyword>
<dbReference type="InterPro" id="IPR027417">
    <property type="entry name" value="P-loop_NTPase"/>
</dbReference>
<evidence type="ECO:0000313" key="13">
    <source>
        <dbReference type="Proteomes" id="UP001470230"/>
    </source>
</evidence>
<dbReference type="PANTHER" id="PTHR30612">
    <property type="entry name" value="SECA INNER MEMBRANE COMPONENT OF SEC PROTEIN SECRETION SYSTEM"/>
    <property type="match status" value="1"/>
</dbReference>
<dbReference type="PROSITE" id="PS51194">
    <property type="entry name" value="HELICASE_CTER"/>
    <property type="match status" value="1"/>
</dbReference>
<keyword evidence="3" id="KW-0547">Nucleotide-binding</keyword>
<keyword evidence="2" id="KW-0963">Cytoplasm</keyword>
<evidence type="ECO:0000259" key="11">
    <source>
        <dbReference type="PROSITE" id="PS51196"/>
    </source>
</evidence>
<evidence type="ECO:0000256" key="6">
    <source>
        <dbReference type="ARBA" id="ARBA00022967"/>
    </source>
</evidence>
<dbReference type="Pfam" id="PF21090">
    <property type="entry name" value="P-loop_SecA"/>
    <property type="match status" value="1"/>
</dbReference>
<protein>
    <submittedName>
        <fullName evidence="12">Uncharacterized protein</fullName>
    </submittedName>
</protein>
<keyword evidence="4" id="KW-0067">ATP-binding</keyword>
<sequence>MPIINPKEAHYLLNLKKYYDVNNIKKLMSFTLPIAAKNIYLNAHNMEIYGQFVHFLTNNYKKLLSLLNIKTESNNLIYSNNYYQYLNELIEPDSINTEDNSFYIHNNFDALEVLISNKYFSVYVSAISYSVICLQDTIDVHNCDKYLEFFLATFLLAAAGNILVICVSHSYSPSEFFSLYQTNLFKECHFFIHVITKFKIEYLQNIKNKYCYLYLFSIYPKDDENILINNQYIQIFHISGVEDQIFNDKDVYIETTAKYPQYNKYDIDKTVMTIYNCQIFESNNLKSCWEPNDVILFGRIFIKAHDYIDNYGQRVECFTSLLQQNPEYYINYNEMHYLKIDYHISNPLHLLQISSDQIESIKLVQDDLIYSTELFDRLKSKSSKTEKHVEEKLTYAFHKIYKHFNHIKGYISQIYAVNRAINYLSTNVEHQIYNKNHKGCIYQVKTGEGKSIIVFALAEIFARMGKKVHIVTSNIVLACRDYEKSFNYFEKCGFKSSILLHEGEFEKVNCHYKYRYYPSSDTKDLYHKRRFDNSSNMNTKVFKKSDIVFSTFFNFEGWYMRECEEKPSNEDSLNDYFKNCCLIIDESDTILIDELTNGTIISREMKSNAIPILEKVYDMHQEKKKANEILDVIKTSWPKCNDININDVIQMQREIDFALKFKDGTRYKIEKDEKENFYEIIPFDAEHKGIIEKEKEFSGFIHQFIGIKEKKANPHLNIHIRPLSLNYLFISHPIYVNLYKVVWGFTGTIGTQKDKKILKKYYNLDTVEIPENQLNIRKDLPPVLCQNKDDRNKKILEEIVFFHKKGNPVLVIFENVKEIDEMQALIKTEHKEINLLIFNGTDMNKSTIENSSGLKGMVTLGTNFCGRGTNIEYANDFPLHVIIAYGPRNNRSLGQAYGRTGRNGKKGTTRIICTKKDFFKISKIPKDDQVNSILNEYDLKKSKQTIYIESFKSKRPWIFDPNKIRSYDHIFTQRDKESLRDLFINVNRNTAYNYEYPICMSVDTFIKIQLQKIFSLKNCPECKYTWILFQRYLRELILESWSIFIDNVTKKYHIDNPDHKSYEQFFEKEYKDLSNKLSLYLPTDCDRTINETFMRIHACIEHDWKKPIMNYFPSQTCDIRKPNKAYTYISFKAGFFPFELKDKSGARIFFGNKKKKDISFIEDPELIYGKKCSITIIIDKIFEKICECIDDKISGLLGLHFYIRRTMAGCEFGICVDPLLDDIVIEESHCLFDVKPILLFAICCKSLNLF</sequence>
<dbReference type="Proteomes" id="UP001470230">
    <property type="component" value="Unassembled WGS sequence"/>
</dbReference>